<organism evidence="2 3">
    <name type="scientific">Candidatus Dojkabacteria bacterium</name>
    <dbReference type="NCBI Taxonomy" id="2099670"/>
    <lineage>
        <taxon>Bacteria</taxon>
        <taxon>Candidatus Dojkabacteria</taxon>
    </lineage>
</organism>
<dbReference type="AlphaFoldDB" id="A0A832RA50"/>
<keyword evidence="1" id="KW-0472">Membrane</keyword>
<feature type="transmembrane region" description="Helical" evidence="1">
    <location>
        <begin position="7"/>
        <end position="26"/>
    </location>
</feature>
<dbReference type="Proteomes" id="UP000576550">
    <property type="component" value="Unassembled WGS sequence"/>
</dbReference>
<gene>
    <name evidence="2" type="ORF">GX533_03495</name>
</gene>
<evidence type="ECO:0000256" key="1">
    <source>
        <dbReference type="SAM" id="Phobius"/>
    </source>
</evidence>
<evidence type="ECO:0000313" key="3">
    <source>
        <dbReference type="Proteomes" id="UP000576550"/>
    </source>
</evidence>
<sequence>MKEGTKLVFVSMLVFYFLLSLFQANIHLPSSPIYLFIVLLAGGLALLVTCPILNFLTIKCNFLTFLVMGTLLLTGVLYLMKMFMVDFAINDFVFEGLRAGSLEIKKFTAPPIVSIVLVSFLSSFLMSVYKELDRKQ</sequence>
<feature type="transmembrane region" description="Helical" evidence="1">
    <location>
        <begin position="63"/>
        <end position="89"/>
    </location>
</feature>
<keyword evidence="1" id="KW-0812">Transmembrane</keyword>
<feature type="transmembrane region" description="Helical" evidence="1">
    <location>
        <begin position="32"/>
        <end position="56"/>
    </location>
</feature>
<proteinExistence type="predicted"/>
<protein>
    <submittedName>
        <fullName evidence="2">Uncharacterized protein</fullName>
    </submittedName>
</protein>
<comment type="caution">
    <text evidence="2">The sequence shown here is derived from an EMBL/GenBank/DDBJ whole genome shotgun (WGS) entry which is preliminary data.</text>
</comment>
<accession>A0A832RA50</accession>
<feature type="transmembrane region" description="Helical" evidence="1">
    <location>
        <begin position="109"/>
        <end position="129"/>
    </location>
</feature>
<name>A0A832RA50_9BACT</name>
<reference evidence="2 3" key="1">
    <citation type="journal article" date="2020" name="Biotechnol. Biofuels">
        <title>New insights from the biogas microbiome by comprehensive genome-resolved metagenomics of nearly 1600 species originating from multiple anaerobic digesters.</title>
        <authorList>
            <person name="Campanaro S."/>
            <person name="Treu L."/>
            <person name="Rodriguez-R L.M."/>
            <person name="Kovalovszki A."/>
            <person name="Ziels R.M."/>
            <person name="Maus I."/>
            <person name="Zhu X."/>
            <person name="Kougias P.G."/>
            <person name="Basile A."/>
            <person name="Luo G."/>
            <person name="Schluter A."/>
            <person name="Konstantinidis K.T."/>
            <person name="Angelidaki I."/>
        </authorList>
    </citation>
    <scope>NUCLEOTIDE SEQUENCE [LARGE SCALE GENOMIC DNA]</scope>
    <source>
        <strain evidence="2">AS05jafATM_89</strain>
    </source>
</reference>
<keyword evidence="1" id="KW-1133">Transmembrane helix</keyword>
<dbReference type="EMBL" id="DUTP01000006">
    <property type="protein sequence ID" value="HHX99707.1"/>
    <property type="molecule type" value="Genomic_DNA"/>
</dbReference>
<evidence type="ECO:0000313" key="2">
    <source>
        <dbReference type="EMBL" id="HHX99707.1"/>
    </source>
</evidence>